<name>A0AAD7JFN3_9AGAR</name>
<evidence type="ECO:0000313" key="1">
    <source>
        <dbReference type="EMBL" id="KAJ7763801.1"/>
    </source>
</evidence>
<dbReference type="EMBL" id="JARKIB010000029">
    <property type="protein sequence ID" value="KAJ7763801.1"/>
    <property type="molecule type" value="Genomic_DNA"/>
</dbReference>
<comment type="caution">
    <text evidence="1">The sequence shown here is derived from an EMBL/GenBank/DDBJ whole genome shotgun (WGS) entry which is preliminary data.</text>
</comment>
<organism evidence="1 2">
    <name type="scientific">Mycena metata</name>
    <dbReference type="NCBI Taxonomy" id="1033252"/>
    <lineage>
        <taxon>Eukaryota</taxon>
        <taxon>Fungi</taxon>
        <taxon>Dikarya</taxon>
        <taxon>Basidiomycota</taxon>
        <taxon>Agaricomycotina</taxon>
        <taxon>Agaricomycetes</taxon>
        <taxon>Agaricomycetidae</taxon>
        <taxon>Agaricales</taxon>
        <taxon>Marasmiineae</taxon>
        <taxon>Mycenaceae</taxon>
        <taxon>Mycena</taxon>
    </lineage>
</organism>
<keyword evidence="2" id="KW-1185">Reference proteome</keyword>
<accession>A0AAD7JFN3</accession>
<dbReference type="Proteomes" id="UP001215598">
    <property type="component" value="Unassembled WGS sequence"/>
</dbReference>
<reference evidence="1" key="1">
    <citation type="submission" date="2023-03" db="EMBL/GenBank/DDBJ databases">
        <title>Massive genome expansion in bonnet fungi (Mycena s.s.) driven by repeated elements and novel gene families across ecological guilds.</title>
        <authorList>
            <consortium name="Lawrence Berkeley National Laboratory"/>
            <person name="Harder C.B."/>
            <person name="Miyauchi S."/>
            <person name="Viragh M."/>
            <person name="Kuo A."/>
            <person name="Thoen E."/>
            <person name="Andreopoulos B."/>
            <person name="Lu D."/>
            <person name="Skrede I."/>
            <person name="Drula E."/>
            <person name="Henrissat B."/>
            <person name="Morin E."/>
            <person name="Kohler A."/>
            <person name="Barry K."/>
            <person name="LaButti K."/>
            <person name="Morin E."/>
            <person name="Salamov A."/>
            <person name="Lipzen A."/>
            <person name="Mereny Z."/>
            <person name="Hegedus B."/>
            <person name="Baldrian P."/>
            <person name="Stursova M."/>
            <person name="Weitz H."/>
            <person name="Taylor A."/>
            <person name="Grigoriev I.V."/>
            <person name="Nagy L.G."/>
            <person name="Martin F."/>
            <person name="Kauserud H."/>
        </authorList>
    </citation>
    <scope>NUCLEOTIDE SEQUENCE</scope>
    <source>
        <strain evidence="1">CBHHK182m</strain>
    </source>
</reference>
<sequence length="98" mass="10263">MHVAPFTPATISSPSASARIANIPNPPAYKGFDTGNGDYEINTTVWEAIGAATAAGGSTIPTAFGARPPDVSKDRTACTADTWSFWLLYIGPVLLHNN</sequence>
<protein>
    <submittedName>
        <fullName evidence="1">Uncharacterized protein</fullName>
    </submittedName>
</protein>
<proteinExistence type="predicted"/>
<gene>
    <name evidence="1" type="ORF">B0H16DRAFT_1718441</name>
</gene>
<evidence type="ECO:0000313" key="2">
    <source>
        <dbReference type="Proteomes" id="UP001215598"/>
    </source>
</evidence>
<dbReference type="AlphaFoldDB" id="A0AAD7JFN3"/>